<dbReference type="InterPro" id="IPR021357">
    <property type="entry name" value="DUF2782"/>
</dbReference>
<dbReference type="Proteomes" id="UP000005744">
    <property type="component" value="Unassembled WGS sequence"/>
</dbReference>
<evidence type="ECO:0000256" key="2">
    <source>
        <dbReference type="SAM" id="SignalP"/>
    </source>
</evidence>
<evidence type="ECO:0000313" key="4">
    <source>
        <dbReference type="Proteomes" id="UP000005744"/>
    </source>
</evidence>
<name>I3CFP2_9GAMM</name>
<dbReference type="STRING" id="395493.BegalDRAFT_1554"/>
<dbReference type="eggNOG" id="ENOG5032ZXK">
    <property type="taxonomic scope" value="Bacteria"/>
</dbReference>
<sequence>MMRKINYLFLLLLCLSGVVHADKDAPSPPNILSNSKTPTEAMPPVNNDQPIERIEPEVTIIRQAEKTIQEYRVNGQLTMVKVTPQVGPAYYLLDMDGDGVLETNRFALDENNHLNQWILFSW</sequence>
<dbReference type="Gene3D" id="2.20.130.30">
    <property type="entry name" value="Protein of unknown function DUF2782"/>
    <property type="match status" value="1"/>
</dbReference>
<feature type="signal peptide" evidence="2">
    <location>
        <begin position="1"/>
        <end position="21"/>
    </location>
</feature>
<gene>
    <name evidence="3" type="ORF">BegalDRAFT_1554</name>
</gene>
<evidence type="ECO:0008006" key="5">
    <source>
        <dbReference type="Google" id="ProtNLM"/>
    </source>
</evidence>
<evidence type="ECO:0000256" key="1">
    <source>
        <dbReference type="SAM" id="MobiDB-lite"/>
    </source>
</evidence>
<keyword evidence="2" id="KW-0732">Signal</keyword>
<feature type="region of interest" description="Disordered" evidence="1">
    <location>
        <begin position="25"/>
        <end position="49"/>
    </location>
</feature>
<evidence type="ECO:0000313" key="3">
    <source>
        <dbReference type="EMBL" id="EIJ42435.1"/>
    </source>
</evidence>
<keyword evidence="4" id="KW-1185">Reference proteome</keyword>
<dbReference type="HOGENOM" id="CLU_145353_0_1_6"/>
<dbReference type="AlphaFoldDB" id="I3CFP2"/>
<dbReference type="RefSeq" id="WP_002685378.1">
    <property type="nucleotide sequence ID" value="NZ_JH600070.1"/>
</dbReference>
<accession>I3CFP2</accession>
<feature type="chain" id="PRO_5003668888" description="DUF2782 domain-containing protein" evidence="2">
    <location>
        <begin position="22"/>
        <end position="122"/>
    </location>
</feature>
<reference evidence="3 4" key="1">
    <citation type="submission" date="2011-11" db="EMBL/GenBank/DDBJ databases">
        <title>Improved High-Quality Draft sequence of Beggiatoa alba B18lD.</title>
        <authorList>
            <consortium name="US DOE Joint Genome Institute"/>
            <person name="Lucas S."/>
            <person name="Han J."/>
            <person name="Lapidus A."/>
            <person name="Cheng J.-F."/>
            <person name="Goodwin L."/>
            <person name="Pitluck S."/>
            <person name="Peters L."/>
            <person name="Mikhailova N."/>
            <person name="Held B."/>
            <person name="Detter J.C."/>
            <person name="Han C."/>
            <person name="Tapia R."/>
            <person name="Land M."/>
            <person name="Hauser L."/>
            <person name="Kyrpides N."/>
            <person name="Ivanova N."/>
            <person name="Pagani I."/>
            <person name="Samuel K."/>
            <person name="Teske A."/>
            <person name="Mueller J."/>
            <person name="Woyke T."/>
        </authorList>
    </citation>
    <scope>NUCLEOTIDE SEQUENCE [LARGE SCALE GENOMIC DNA]</scope>
    <source>
        <strain evidence="3 4">B18LD</strain>
    </source>
</reference>
<organism evidence="3 4">
    <name type="scientific">Beggiatoa alba B18LD</name>
    <dbReference type="NCBI Taxonomy" id="395493"/>
    <lineage>
        <taxon>Bacteria</taxon>
        <taxon>Pseudomonadati</taxon>
        <taxon>Pseudomonadota</taxon>
        <taxon>Gammaproteobacteria</taxon>
        <taxon>Thiotrichales</taxon>
        <taxon>Thiotrichaceae</taxon>
        <taxon>Beggiatoa</taxon>
    </lineage>
</organism>
<proteinExistence type="predicted"/>
<protein>
    <recommendedName>
        <fullName evidence="5">DUF2782 domain-containing protein</fullName>
    </recommendedName>
</protein>
<dbReference type="Pfam" id="PF11191">
    <property type="entry name" value="DUF2782"/>
    <property type="match status" value="1"/>
</dbReference>
<dbReference type="EMBL" id="JH600070">
    <property type="protein sequence ID" value="EIJ42435.1"/>
    <property type="molecule type" value="Genomic_DNA"/>
</dbReference>